<gene>
    <name evidence="7" type="ORF">WMO28_10435</name>
</gene>
<dbReference type="PANTHER" id="PTHR37316:SF3">
    <property type="entry name" value="TEICHOIC ACID GLYCEROL-PHOSPHATE TRANSFERASE"/>
    <property type="match status" value="1"/>
</dbReference>
<evidence type="ECO:0000256" key="5">
    <source>
        <dbReference type="ARBA" id="ARBA00022944"/>
    </source>
</evidence>
<dbReference type="InterPro" id="IPR007554">
    <property type="entry name" value="Glycerophosphate_synth"/>
</dbReference>
<evidence type="ECO:0000256" key="2">
    <source>
        <dbReference type="ARBA" id="ARBA00010488"/>
    </source>
</evidence>
<dbReference type="InterPro" id="IPR043148">
    <property type="entry name" value="TagF_C"/>
</dbReference>
<dbReference type="PANTHER" id="PTHR37316">
    <property type="entry name" value="TEICHOIC ACID GLYCEROL-PHOSPHATE PRIMASE"/>
    <property type="match status" value="1"/>
</dbReference>
<organism evidence="7 8">
    <name type="scientific">Blautia aquisgranensis</name>
    <dbReference type="NCBI Taxonomy" id="3133153"/>
    <lineage>
        <taxon>Bacteria</taxon>
        <taxon>Bacillati</taxon>
        <taxon>Bacillota</taxon>
        <taxon>Clostridia</taxon>
        <taxon>Lachnospirales</taxon>
        <taxon>Lachnospiraceae</taxon>
        <taxon>Blautia</taxon>
    </lineage>
</organism>
<evidence type="ECO:0000313" key="7">
    <source>
        <dbReference type="EMBL" id="MEQ2371353.1"/>
    </source>
</evidence>
<keyword evidence="5" id="KW-0777">Teichoic acid biosynthesis</keyword>
<evidence type="ECO:0000256" key="3">
    <source>
        <dbReference type="ARBA" id="ARBA00022475"/>
    </source>
</evidence>
<keyword evidence="6" id="KW-0472">Membrane</keyword>
<comment type="similarity">
    <text evidence="2">Belongs to the CDP-glycerol glycerophosphotransferase family.</text>
</comment>
<keyword evidence="3" id="KW-1003">Cell membrane</keyword>
<sequence>MQQLMEAPAEIKVKTRKFSLHKGIICIGFELEENKGKIRSLKLKQRNAVIDKSYLFSMNTVQKGKTIVYHAELNVNDCHMETAFWDVVASADTGNGEYEDRILGGLSTSLKLKLILFPRWTRTKDGNMVYPFVNGARQFTIQYRKYDSRYDSYRFIAKEFLALFCYFILKPYWDRKKIWLICEKYCTMAQDNGLYFFEYCMKHVPEKERRRIYYVIDKNCPDYKAVKQYEPNVIQFMSFRYMIYLSAAQYLISTDAIRHFYIWDSPNSIYKVLYQARKNIVFLQHGVMGFKQCHRTFHKGGGNQMALFVVSSKFEQKIIHDYFGYDNKEIIITGLARWDVLEDHSNLFHKEILLMPTWRSWLEDISEEQFKKSEYYQRYKEFLQDKRLREFLKKQNITLNFYIHPKFREHIGSFQVEDSNIKLIPFGSMPLNQLLMSCNMLITDYSSVSWDVYYQEKPVVFYPFDLETYENVQGSYMDYKNDVFGDLAWTKDELIDILEEYSESDFKEKKKFAQDREYLLPYRDHDNSKRIYEHIAGADIQGKLKRRLKEKKF</sequence>
<dbReference type="EMBL" id="JBBMEJ010000011">
    <property type="protein sequence ID" value="MEQ2371353.1"/>
    <property type="molecule type" value="Genomic_DNA"/>
</dbReference>
<dbReference type="Proteomes" id="UP001473063">
    <property type="component" value="Unassembled WGS sequence"/>
</dbReference>
<evidence type="ECO:0000256" key="1">
    <source>
        <dbReference type="ARBA" id="ARBA00004202"/>
    </source>
</evidence>
<dbReference type="Pfam" id="PF04464">
    <property type="entry name" value="Glyphos_transf"/>
    <property type="match status" value="1"/>
</dbReference>
<dbReference type="Gene3D" id="3.40.50.12580">
    <property type="match status" value="1"/>
</dbReference>
<dbReference type="InterPro" id="IPR043149">
    <property type="entry name" value="TagF_N"/>
</dbReference>
<dbReference type="SUPFAM" id="SSF53756">
    <property type="entry name" value="UDP-Glycosyltransferase/glycogen phosphorylase"/>
    <property type="match status" value="1"/>
</dbReference>
<dbReference type="InterPro" id="IPR051612">
    <property type="entry name" value="Teichoic_Acid_Biosynth"/>
</dbReference>
<dbReference type="RefSeq" id="WP_349056945.1">
    <property type="nucleotide sequence ID" value="NZ_JBBMEJ010000011.1"/>
</dbReference>
<keyword evidence="8" id="KW-1185">Reference proteome</keyword>
<dbReference type="Gene3D" id="3.40.50.11820">
    <property type="match status" value="1"/>
</dbReference>
<evidence type="ECO:0000256" key="6">
    <source>
        <dbReference type="ARBA" id="ARBA00023136"/>
    </source>
</evidence>
<accession>A0ABV1BFF4</accession>
<proteinExistence type="inferred from homology"/>
<name>A0ABV1BFF4_9FIRM</name>
<comment type="subcellular location">
    <subcellularLocation>
        <location evidence="1">Cell membrane</location>
        <topology evidence="1">Peripheral membrane protein</topology>
    </subcellularLocation>
</comment>
<keyword evidence="4" id="KW-0808">Transferase</keyword>
<evidence type="ECO:0000256" key="4">
    <source>
        <dbReference type="ARBA" id="ARBA00022679"/>
    </source>
</evidence>
<evidence type="ECO:0000313" key="8">
    <source>
        <dbReference type="Proteomes" id="UP001473063"/>
    </source>
</evidence>
<protein>
    <submittedName>
        <fullName evidence="7">CDP-glycerol glycerophosphotransferase family protein</fullName>
    </submittedName>
</protein>
<reference evidence="7 8" key="1">
    <citation type="submission" date="2024-03" db="EMBL/GenBank/DDBJ databases">
        <title>Human intestinal bacterial collection.</title>
        <authorList>
            <person name="Pauvert C."/>
            <person name="Hitch T.C.A."/>
            <person name="Clavel T."/>
        </authorList>
    </citation>
    <scope>NUCLEOTIDE SEQUENCE [LARGE SCALE GENOMIC DNA]</scope>
    <source>
        <strain evidence="7 8">CLA-JM-H16</strain>
    </source>
</reference>
<comment type="caution">
    <text evidence="7">The sequence shown here is derived from an EMBL/GenBank/DDBJ whole genome shotgun (WGS) entry which is preliminary data.</text>
</comment>